<proteinExistence type="predicted"/>
<organism evidence="1 2">
    <name type="scientific">Alphaentomopoxvirus acuprea</name>
    <dbReference type="NCBI Taxonomy" id="62099"/>
    <lineage>
        <taxon>Viruses</taxon>
        <taxon>Varidnaviria</taxon>
        <taxon>Bamfordvirae</taxon>
        <taxon>Nucleocytoviricota</taxon>
        <taxon>Pokkesviricetes</taxon>
        <taxon>Chitovirales</taxon>
        <taxon>Poxviridae</taxon>
        <taxon>Entomopoxvirinae</taxon>
        <taxon>Alphaentomopoxvirus</taxon>
    </lineage>
</organism>
<keyword evidence="2" id="KW-1185">Reference proteome</keyword>
<dbReference type="Proteomes" id="UP000174145">
    <property type="component" value="Segment"/>
</dbReference>
<dbReference type="RefSeq" id="YP_009001648.1">
    <property type="nucleotide sequence ID" value="NC_023426.1"/>
</dbReference>
<evidence type="ECO:0000313" key="2">
    <source>
        <dbReference type="Proteomes" id="UP000174145"/>
    </source>
</evidence>
<reference evidence="1 2" key="1">
    <citation type="journal article" date="2014" name="Virology">
        <title>The complete genome sequence of the Alphaentomopoxvirus Anomala cuprea entomopoxvirus, including its terminal hairpin loop sequences, suggests a potentially unique mode of apoptosis inhibition and mode of DNA replication.</title>
        <authorList>
            <person name="Mitsuhashi W."/>
            <person name="Miyamoto K."/>
            <person name="Wada S."/>
        </authorList>
    </citation>
    <scope>NUCLEOTIDE SEQUENCE [LARGE SCALE GENOMIC DNA]</scope>
    <source>
        <strain evidence="1">CV6M</strain>
    </source>
</reference>
<dbReference type="EMBL" id="AP013055">
    <property type="protein sequence ID" value="BAO49535.1"/>
    <property type="molecule type" value="Genomic_DNA"/>
</dbReference>
<dbReference type="KEGG" id="vg:18263604"/>
<evidence type="ECO:0000313" key="1">
    <source>
        <dbReference type="EMBL" id="BAO49535.1"/>
    </source>
</evidence>
<dbReference type="GeneID" id="18263604"/>
<sequence>MHELIYKIIKSNKQNISDSYYKIFENKKIEDIKFCIIVRTMDELNNIKHTYLSDNNNNILILPLYIDNINHNICELIVYDIIKTISDNIIIYFNIDTPIKLDNELIDNKNILYIKFDNTINNDLNKTFELFKLCSYFYYKNPHIFY</sequence>
<accession>W6JL27</accession>
<protein>
    <submittedName>
        <fullName evidence="1">Uncharacterized protein</fullName>
    </submittedName>
</protein>
<name>W6JL27_9POXV</name>